<accession>A0A2A5S0C3</accession>
<name>A0A2A5S0C3_9LACT</name>
<dbReference type="Proteomes" id="UP000218282">
    <property type="component" value="Unassembled WGS sequence"/>
</dbReference>
<dbReference type="EMBL" id="JXJW01000009">
    <property type="protein sequence ID" value="PCS06848.1"/>
    <property type="molecule type" value="Genomic_DNA"/>
</dbReference>
<proteinExistence type="predicted"/>
<dbReference type="RefSeq" id="WP_096814454.1">
    <property type="nucleotide sequence ID" value="NZ_JXJW01000009.1"/>
</dbReference>
<evidence type="ECO:0000313" key="2">
    <source>
        <dbReference type="Proteomes" id="UP000218282"/>
    </source>
</evidence>
<comment type="caution">
    <text evidence="1">The sequence shown here is derived from an EMBL/GenBank/DDBJ whole genome shotgun (WGS) entry which is preliminary data.</text>
</comment>
<sequence>MNRYIFYSWQSNLPNRDNRNFIETCIKKGIKRTSTDTFSINYSLDKDTNNEFGSPDIANTIFTKIDSSTFFIADISLINNYSPNPNVLLELGYAIAKLSWERVICIFNLKYGKLEQLPFDLRSHRVLTYNSDNVSDKEKITQIIADTINNSSLLVDAQISSNILNKQKLDRNLTYILNSLNLILGYEKYEFSSIFENDEDVLENKLARRKLLGFYIFKNYDNILSELERFSSSTQVFFSERSVKLLITNLIFSIKSFVHFCSIRQSPTLFINTDEKEESYKVIHSSQLSSSNKDGFILMKIKDINKSEVIDYGNIQTTMQVSNSTNYFILNEDYVSSFIREIVDIVNIIKSYLVQFDEILDIDVMKDFDIKKKEDIEKIIPYNKNILISPVTKELDLNLLEHFPYDDIIIYNIYFHLMRAGTVFNNQNDTDFIIKTFFKNEYILDKKTIQVVDHDVISKEEYTELIENSFYLLQSIILPNSLMNYFRYLQESNTSINKYMKDICSVIEYNIFELLPSLIQEDISHHYIDYLTNNLHTKEMIMAISKKFYLSFKSYEYSFNLFKIYLKELQFDK</sequence>
<evidence type="ECO:0008006" key="3">
    <source>
        <dbReference type="Google" id="ProtNLM"/>
    </source>
</evidence>
<organism evidence="1 2">
    <name type="scientific">Pseudolactococcus piscium</name>
    <dbReference type="NCBI Taxonomy" id="1364"/>
    <lineage>
        <taxon>Bacteria</taxon>
        <taxon>Bacillati</taxon>
        <taxon>Bacillota</taxon>
        <taxon>Bacilli</taxon>
        <taxon>Lactobacillales</taxon>
        <taxon>Streptococcaceae</taxon>
        <taxon>Pseudolactococcus</taxon>
    </lineage>
</organism>
<dbReference type="AlphaFoldDB" id="A0A2A5S0C3"/>
<reference evidence="1 2" key="1">
    <citation type="submission" date="2014-12" db="EMBL/GenBank/DDBJ databases">
        <title>Draft genome sequences of 10 type strains of Lactococcus.</title>
        <authorList>
            <person name="Sun Z."/>
            <person name="Zhong Z."/>
            <person name="Liu W."/>
            <person name="Zhang W."/>
            <person name="Zhang H."/>
        </authorList>
    </citation>
    <scope>NUCLEOTIDE SEQUENCE [LARGE SCALE GENOMIC DNA]</scope>
    <source>
        <strain evidence="1 2">DSM 6634</strain>
    </source>
</reference>
<protein>
    <recommendedName>
        <fullName evidence="3">CD-NTase-associated protein 12/Pycsar effector protein TIR domain-containing protein</fullName>
    </recommendedName>
</protein>
<evidence type="ECO:0000313" key="1">
    <source>
        <dbReference type="EMBL" id="PCS06848.1"/>
    </source>
</evidence>
<gene>
    <name evidence="1" type="ORF">RU86_GL002291</name>
</gene>
<keyword evidence="2" id="KW-1185">Reference proteome</keyword>